<dbReference type="PIRSF" id="PIRSF500136">
    <property type="entry name" value="UDP_ManNAc_DH"/>
    <property type="match status" value="1"/>
</dbReference>
<evidence type="ECO:0000313" key="5">
    <source>
        <dbReference type="EMBL" id="KAG6010154.1"/>
    </source>
</evidence>
<dbReference type="PANTHER" id="PTHR43491:SF2">
    <property type="entry name" value="UDP-N-ACETYL-D-MANNOSAMINE DEHYDROGENASE"/>
    <property type="match status" value="1"/>
</dbReference>
<dbReference type="InterPro" id="IPR017476">
    <property type="entry name" value="UDP-Glc/GDP-Man"/>
</dbReference>
<dbReference type="SUPFAM" id="SSF51735">
    <property type="entry name" value="NAD(P)-binding Rossmann-fold domains"/>
    <property type="match status" value="1"/>
</dbReference>
<sequence length="464" mass="50457">MMKLNIKTKTSLSGTPFKPMPTVVTRELSDRGFDVLDRACYDLTPPSEPVEVVNGDLLVAPPSIVDIHDRLDTPLVAVIGVGYVGQHLVEVFSREFHVIGYDVSQTRLDQVKRLFSGNARVEFTMTAMDMRRATHFLIAVPTLLLPDKRIDSSYLRSALDTVASHAVAGSTIVIESSVAVGMTRELLGPLAVKQGFYAGMSPERVDPGRTTPPVQAIPKIISGLDDVVPGSLETIRELYSKVFDHVVPVSAPEVAEMTKLYENCQRMVCIAYANEMADACIPHGIDPFEVCRAASTKPFGYSPFVPGAGVGGHCIPVNPHYLLSNNDFPILRASSSRMSSRPSEIANRIVAKLYDEGVAPAPVVRPSVLVVGIGFKSGQSHLANSPGLELAKCLVLTEKVHVVWADPLVPQSSIPQIARLGDGEWSEASLDVRFNLVAVVLRQDGLDWSVLERLRKSKVEMLCP</sequence>
<accession>A0A9P7T0I8</accession>
<dbReference type="Proteomes" id="UP000748025">
    <property type="component" value="Unassembled WGS sequence"/>
</dbReference>
<dbReference type="InterPro" id="IPR008927">
    <property type="entry name" value="6-PGluconate_DH-like_C_sf"/>
</dbReference>
<dbReference type="OrthoDB" id="5059218at2759"/>
<reference evidence="5" key="1">
    <citation type="journal article" date="2020" name="bioRxiv">
        <title>Whole genome comparisons of ergot fungi reveals the divergence and evolution of species within the genus Claviceps are the result of varying mechanisms driving genome evolution and host range expansion.</title>
        <authorList>
            <person name="Wyka S.A."/>
            <person name="Mondo S.J."/>
            <person name="Liu M."/>
            <person name="Dettman J."/>
            <person name="Nalam V."/>
            <person name="Broders K.D."/>
        </authorList>
    </citation>
    <scope>NUCLEOTIDE SEQUENCE</scope>
    <source>
        <strain evidence="5">CCC 602</strain>
    </source>
</reference>
<evidence type="ECO:0000259" key="4">
    <source>
        <dbReference type="Pfam" id="PF03721"/>
    </source>
</evidence>
<dbReference type="Pfam" id="PF00984">
    <property type="entry name" value="UDPG_MGDP_dh"/>
    <property type="match status" value="1"/>
</dbReference>
<dbReference type="Gene3D" id="3.40.50.720">
    <property type="entry name" value="NAD(P)-binding Rossmann-like Domain"/>
    <property type="match status" value="2"/>
</dbReference>
<comment type="similarity">
    <text evidence="1 2">Belongs to the UDP-glucose/GDP-mannose dehydrogenase family.</text>
</comment>
<proteinExistence type="inferred from homology"/>
<feature type="domain" description="UDP-glucose/GDP-mannose dehydrogenase N-terminal" evidence="4">
    <location>
        <begin position="76"/>
        <end position="227"/>
    </location>
</feature>
<name>A0A9P7T0I8_9HYPO</name>
<dbReference type="EMBL" id="SRPW01000965">
    <property type="protein sequence ID" value="KAG6010154.1"/>
    <property type="molecule type" value="Genomic_DNA"/>
</dbReference>
<dbReference type="InterPro" id="IPR036291">
    <property type="entry name" value="NAD(P)-bd_dom_sf"/>
</dbReference>
<dbReference type="GO" id="GO:0016616">
    <property type="term" value="F:oxidoreductase activity, acting on the CH-OH group of donors, NAD or NADP as acceptor"/>
    <property type="evidence" value="ECO:0007669"/>
    <property type="project" value="InterPro"/>
</dbReference>
<dbReference type="GO" id="GO:0051287">
    <property type="term" value="F:NAD binding"/>
    <property type="evidence" value="ECO:0007669"/>
    <property type="project" value="InterPro"/>
</dbReference>
<dbReference type="InterPro" id="IPR014026">
    <property type="entry name" value="UDP-Glc/GDP-Man_DH_dimer"/>
</dbReference>
<organism evidence="5 6">
    <name type="scientific">Claviceps pusilla</name>
    <dbReference type="NCBI Taxonomy" id="123648"/>
    <lineage>
        <taxon>Eukaryota</taxon>
        <taxon>Fungi</taxon>
        <taxon>Dikarya</taxon>
        <taxon>Ascomycota</taxon>
        <taxon>Pezizomycotina</taxon>
        <taxon>Sordariomycetes</taxon>
        <taxon>Hypocreomycetidae</taxon>
        <taxon>Hypocreales</taxon>
        <taxon>Clavicipitaceae</taxon>
        <taxon>Claviceps</taxon>
    </lineage>
</organism>
<evidence type="ECO:0008006" key="7">
    <source>
        <dbReference type="Google" id="ProtNLM"/>
    </source>
</evidence>
<evidence type="ECO:0000313" key="6">
    <source>
        <dbReference type="Proteomes" id="UP000748025"/>
    </source>
</evidence>
<dbReference type="InterPro" id="IPR028359">
    <property type="entry name" value="UDP_ManNAc/GlcNAc_DH"/>
</dbReference>
<feature type="domain" description="UDP-glucose/GDP-mannose dehydrogenase dimerisation" evidence="3">
    <location>
        <begin position="254"/>
        <end position="325"/>
    </location>
</feature>
<evidence type="ECO:0000256" key="1">
    <source>
        <dbReference type="ARBA" id="ARBA00006601"/>
    </source>
</evidence>
<dbReference type="PANTHER" id="PTHR43491">
    <property type="entry name" value="UDP-N-ACETYL-D-MANNOSAMINE DEHYDROGENASE"/>
    <property type="match status" value="1"/>
</dbReference>
<evidence type="ECO:0000256" key="2">
    <source>
        <dbReference type="PIRNR" id="PIRNR000124"/>
    </source>
</evidence>
<evidence type="ECO:0000259" key="3">
    <source>
        <dbReference type="Pfam" id="PF00984"/>
    </source>
</evidence>
<gene>
    <name evidence="5" type="ORF">E4U43_008622</name>
</gene>
<protein>
    <recommendedName>
        <fullName evidence="7">Nucleotide sugar dehydrogenase</fullName>
    </recommendedName>
</protein>
<dbReference type="SUPFAM" id="SSF48179">
    <property type="entry name" value="6-phosphogluconate dehydrogenase C-terminal domain-like"/>
    <property type="match status" value="1"/>
</dbReference>
<dbReference type="NCBIfam" id="TIGR03026">
    <property type="entry name" value="NDP-sugDHase"/>
    <property type="match status" value="1"/>
</dbReference>
<keyword evidence="6" id="KW-1185">Reference proteome</keyword>
<dbReference type="Pfam" id="PF03721">
    <property type="entry name" value="UDPG_MGDP_dh_N"/>
    <property type="match status" value="1"/>
</dbReference>
<dbReference type="GO" id="GO:0000271">
    <property type="term" value="P:polysaccharide biosynthetic process"/>
    <property type="evidence" value="ECO:0007669"/>
    <property type="project" value="InterPro"/>
</dbReference>
<dbReference type="AlphaFoldDB" id="A0A9P7T0I8"/>
<dbReference type="PIRSF" id="PIRSF000124">
    <property type="entry name" value="UDPglc_GDPman_dh"/>
    <property type="match status" value="1"/>
</dbReference>
<dbReference type="GO" id="GO:0016628">
    <property type="term" value="F:oxidoreductase activity, acting on the CH-CH group of donors, NAD or NADP as acceptor"/>
    <property type="evidence" value="ECO:0007669"/>
    <property type="project" value="InterPro"/>
</dbReference>
<dbReference type="InterPro" id="IPR001732">
    <property type="entry name" value="UDP-Glc/GDP-Man_DH_N"/>
</dbReference>
<comment type="caution">
    <text evidence="5">The sequence shown here is derived from an EMBL/GenBank/DDBJ whole genome shotgun (WGS) entry which is preliminary data.</text>
</comment>